<accession>A0A9W8RUW1</accession>
<dbReference type="InterPro" id="IPR029063">
    <property type="entry name" value="SAM-dependent_MTases_sf"/>
</dbReference>
<dbReference type="Pfam" id="PF13649">
    <property type="entry name" value="Methyltransf_25"/>
    <property type="match status" value="1"/>
</dbReference>
<dbReference type="OrthoDB" id="2013972at2759"/>
<protein>
    <recommendedName>
        <fullName evidence="1">Methyltransferase domain-containing protein</fullName>
    </recommendedName>
</protein>
<dbReference type="Gene3D" id="3.40.50.150">
    <property type="entry name" value="Vaccinia Virus protein VP39"/>
    <property type="match status" value="1"/>
</dbReference>
<sequence length="286" mass="30897">MNNSLSDRKFAPRQALTPTPALYQEIVGDGMEQLAAVSISCLDSFETSEIIAHDVGCGLGAATAALVVRTHSENLTIKGSDIDKGAVESYRQNIAQKNWPAEVFEMDASALKFGDETFTPTIANALIFTLPNDGIDAMKEIYRTLKPGGIAVVNSWAYTPTVPAIQAASKKTRPAGTPLPRQGLEKWEDADFLRDAVIKGGFSPDKVTLLKRNVDGTIGDLGHFSTMMWSFVGGTSTAGWLESDEEHWDTAVNALEEVLTLSEGYEKLDGGRNKIRFVANIAVATK</sequence>
<keyword evidence="3" id="KW-1185">Reference proteome</keyword>
<dbReference type="SUPFAM" id="SSF53335">
    <property type="entry name" value="S-adenosyl-L-methionine-dependent methyltransferases"/>
    <property type="match status" value="1"/>
</dbReference>
<comment type="caution">
    <text evidence="2">The sequence shown here is derived from an EMBL/GenBank/DDBJ whole genome shotgun (WGS) entry which is preliminary data.</text>
</comment>
<dbReference type="Proteomes" id="UP001152049">
    <property type="component" value="Unassembled WGS sequence"/>
</dbReference>
<dbReference type="CDD" id="cd02440">
    <property type="entry name" value="AdoMet_MTases"/>
    <property type="match status" value="1"/>
</dbReference>
<organism evidence="2 3">
    <name type="scientific">Fusarium torreyae</name>
    <dbReference type="NCBI Taxonomy" id="1237075"/>
    <lineage>
        <taxon>Eukaryota</taxon>
        <taxon>Fungi</taxon>
        <taxon>Dikarya</taxon>
        <taxon>Ascomycota</taxon>
        <taxon>Pezizomycotina</taxon>
        <taxon>Sordariomycetes</taxon>
        <taxon>Hypocreomycetidae</taxon>
        <taxon>Hypocreales</taxon>
        <taxon>Nectriaceae</taxon>
        <taxon>Fusarium</taxon>
    </lineage>
</organism>
<dbReference type="EMBL" id="JAOQAZ010000025">
    <property type="protein sequence ID" value="KAJ4252832.1"/>
    <property type="molecule type" value="Genomic_DNA"/>
</dbReference>
<evidence type="ECO:0000313" key="3">
    <source>
        <dbReference type="Proteomes" id="UP001152049"/>
    </source>
</evidence>
<reference evidence="2" key="1">
    <citation type="submission" date="2022-09" db="EMBL/GenBank/DDBJ databases">
        <title>Fusarium specimens isolated from Avocado Roots.</title>
        <authorList>
            <person name="Stajich J."/>
            <person name="Roper C."/>
            <person name="Heimlech-Rivalta G."/>
        </authorList>
    </citation>
    <scope>NUCLEOTIDE SEQUENCE</scope>
    <source>
        <strain evidence="2">CF00136</strain>
    </source>
</reference>
<name>A0A9W8RUW1_9HYPO</name>
<dbReference type="InterPro" id="IPR041698">
    <property type="entry name" value="Methyltransf_25"/>
</dbReference>
<feature type="domain" description="Methyltransferase" evidence="1">
    <location>
        <begin position="54"/>
        <end position="149"/>
    </location>
</feature>
<dbReference type="AlphaFoldDB" id="A0A9W8RUW1"/>
<gene>
    <name evidence="2" type="ORF">NW762_010738</name>
</gene>
<evidence type="ECO:0000313" key="2">
    <source>
        <dbReference type="EMBL" id="KAJ4252832.1"/>
    </source>
</evidence>
<proteinExistence type="predicted"/>
<evidence type="ECO:0000259" key="1">
    <source>
        <dbReference type="Pfam" id="PF13649"/>
    </source>
</evidence>